<evidence type="ECO:0000256" key="5">
    <source>
        <dbReference type="ARBA" id="ARBA00022723"/>
    </source>
</evidence>
<dbReference type="Pfam" id="PF00557">
    <property type="entry name" value="Peptidase_M24"/>
    <property type="match status" value="1"/>
</dbReference>
<gene>
    <name evidence="10" type="ORF">HMPREF2531_03554</name>
</gene>
<evidence type="ECO:0000256" key="1">
    <source>
        <dbReference type="ARBA" id="ARBA00001424"/>
    </source>
</evidence>
<comment type="cofactor">
    <cofactor evidence="2">
        <name>Mn(2+)</name>
        <dbReference type="ChEBI" id="CHEBI:29035"/>
    </cofactor>
</comment>
<organism evidence="10">
    <name type="scientific">Bacteroides intestinalis</name>
    <dbReference type="NCBI Taxonomy" id="329854"/>
    <lineage>
        <taxon>Bacteria</taxon>
        <taxon>Pseudomonadati</taxon>
        <taxon>Bacteroidota</taxon>
        <taxon>Bacteroidia</taxon>
        <taxon>Bacteroidales</taxon>
        <taxon>Bacteroidaceae</taxon>
        <taxon>Bacteroides</taxon>
    </lineage>
</organism>
<keyword evidence="8" id="KW-1133">Transmembrane helix</keyword>
<evidence type="ECO:0000256" key="6">
    <source>
        <dbReference type="ARBA" id="ARBA00022801"/>
    </source>
</evidence>
<dbReference type="Gene3D" id="3.90.230.10">
    <property type="entry name" value="Creatinase/methionine aminopeptidase superfamily"/>
    <property type="match status" value="1"/>
</dbReference>
<dbReference type="InterPro" id="IPR036005">
    <property type="entry name" value="Creatinase/aminopeptidase-like"/>
</dbReference>
<keyword evidence="8" id="KW-0472">Membrane</keyword>
<dbReference type="PANTHER" id="PTHR43226">
    <property type="entry name" value="XAA-PRO AMINOPEPTIDASE 3"/>
    <property type="match status" value="1"/>
</dbReference>
<dbReference type="AlphaFoldDB" id="A0A139L1T4"/>
<dbReference type="Pfam" id="PF05195">
    <property type="entry name" value="AMP_N"/>
    <property type="match status" value="1"/>
</dbReference>
<keyword evidence="7" id="KW-0464">Manganese</keyword>
<accession>A0A139L1T4</accession>
<keyword evidence="8" id="KW-0812">Transmembrane</keyword>
<dbReference type="GO" id="GO:0030145">
    <property type="term" value="F:manganese ion binding"/>
    <property type="evidence" value="ECO:0007669"/>
    <property type="project" value="InterPro"/>
</dbReference>
<keyword evidence="6" id="KW-0378">Hydrolase</keyword>
<dbReference type="GO" id="GO:0005829">
    <property type="term" value="C:cytosol"/>
    <property type="evidence" value="ECO:0007669"/>
    <property type="project" value="TreeGrafter"/>
</dbReference>
<name>A0A139L1T4_9BACE</name>
<dbReference type="InterPro" id="IPR029149">
    <property type="entry name" value="Creatin/AminoP/Spt16_N"/>
</dbReference>
<dbReference type="EC" id="3.4.11.9" evidence="4"/>
<dbReference type="SMART" id="SM01011">
    <property type="entry name" value="AMP_N"/>
    <property type="match status" value="1"/>
</dbReference>
<comment type="similarity">
    <text evidence="3">Belongs to the peptidase M24B family.</text>
</comment>
<protein>
    <recommendedName>
        <fullName evidence="4">Xaa-Pro aminopeptidase</fullName>
        <ecNumber evidence="4">3.4.11.9</ecNumber>
    </recommendedName>
</protein>
<dbReference type="SUPFAM" id="SSF55920">
    <property type="entry name" value="Creatinase/aminopeptidase"/>
    <property type="match status" value="1"/>
</dbReference>
<dbReference type="SUPFAM" id="SSF53092">
    <property type="entry name" value="Creatinase/prolidase N-terminal domain"/>
    <property type="match status" value="1"/>
</dbReference>
<dbReference type="InterPro" id="IPR052433">
    <property type="entry name" value="X-Pro_dipept-like"/>
</dbReference>
<feature type="domain" description="Aminopeptidase P N-terminal" evidence="9">
    <location>
        <begin position="50"/>
        <end position="182"/>
    </location>
</feature>
<evidence type="ECO:0000313" key="10">
    <source>
        <dbReference type="EMBL" id="KXT45407.1"/>
    </source>
</evidence>
<feature type="transmembrane region" description="Helical" evidence="8">
    <location>
        <begin position="27"/>
        <end position="43"/>
    </location>
</feature>
<dbReference type="InterPro" id="IPR007865">
    <property type="entry name" value="Aminopep_P_N"/>
</dbReference>
<comment type="catalytic activity">
    <reaction evidence="1">
        <text>Release of any N-terminal amino acid, including proline, that is linked to proline, even from a dipeptide or tripeptide.</text>
        <dbReference type="EC" id="3.4.11.9"/>
    </reaction>
</comment>
<comment type="caution">
    <text evidence="10">The sequence shown here is derived from an EMBL/GenBank/DDBJ whole genome shotgun (WGS) entry which is preliminary data.</text>
</comment>
<dbReference type="EMBL" id="LTDF01000137">
    <property type="protein sequence ID" value="KXT45407.1"/>
    <property type="molecule type" value="Genomic_DNA"/>
</dbReference>
<dbReference type="Gene3D" id="3.40.350.10">
    <property type="entry name" value="Creatinase/prolidase N-terminal domain"/>
    <property type="match status" value="1"/>
</dbReference>
<keyword evidence="5" id="KW-0479">Metal-binding</keyword>
<reference evidence="10 11" key="1">
    <citation type="submission" date="2016-02" db="EMBL/GenBank/DDBJ databases">
        <authorList>
            <person name="Wen L."/>
            <person name="He K."/>
            <person name="Yang H."/>
        </authorList>
    </citation>
    <scope>NUCLEOTIDE SEQUENCE [LARGE SCALE GENOMIC DNA]</scope>
    <source>
        <strain evidence="10 11">KLE1704</strain>
    </source>
</reference>
<proteinExistence type="inferred from homology"/>
<dbReference type="PATRIC" id="fig|329854.7.peg.3620"/>
<evidence type="ECO:0000259" key="9">
    <source>
        <dbReference type="SMART" id="SM01011"/>
    </source>
</evidence>
<evidence type="ECO:0000256" key="7">
    <source>
        <dbReference type="ARBA" id="ARBA00023211"/>
    </source>
</evidence>
<dbReference type="Proteomes" id="UP000070319">
    <property type="component" value="Unassembled WGS sequence"/>
</dbReference>
<dbReference type="GO" id="GO:0006508">
    <property type="term" value="P:proteolysis"/>
    <property type="evidence" value="ECO:0007669"/>
    <property type="project" value="TreeGrafter"/>
</dbReference>
<evidence type="ECO:0000256" key="8">
    <source>
        <dbReference type="SAM" id="Phobius"/>
    </source>
</evidence>
<evidence type="ECO:0000256" key="3">
    <source>
        <dbReference type="ARBA" id="ARBA00008766"/>
    </source>
</evidence>
<dbReference type="PANTHER" id="PTHR43226:SF4">
    <property type="entry name" value="XAA-PRO AMINOPEPTIDASE 3"/>
    <property type="match status" value="1"/>
</dbReference>
<evidence type="ECO:0000256" key="4">
    <source>
        <dbReference type="ARBA" id="ARBA00012574"/>
    </source>
</evidence>
<evidence type="ECO:0000313" key="11">
    <source>
        <dbReference type="Proteomes" id="UP000070319"/>
    </source>
</evidence>
<dbReference type="InterPro" id="IPR000994">
    <property type="entry name" value="Pept_M24"/>
</dbReference>
<evidence type="ECO:0000256" key="2">
    <source>
        <dbReference type="ARBA" id="ARBA00001936"/>
    </source>
</evidence>
<sequence length="505" mass="57496">MKDWRLIYIIFAKSEDKLYISNKNRQAYFVLLSVCIIFVRINLKNCNVMFDKETYVQRRALLKKNIGSGVLLFLGNDEQGLNYEDNAFRYRQDSTFLYYFGLSFAGLSAIIDIDEDKEIIFGDELTIDHIVWMGTQPTLKEKSERVGIRETLPSAAIISYLHKAVQKGQTVHYLPPYRPEHKLKLMDWLGIPPARQEGSVPFIRAVVAQRNYKSAEEITEIEKACDVTADMHIKAMEVIRPGMYEYEVVAEMNRVAEMNNCELSFPTIATINGQTLHNHYHGNKIKSGDLFLIDAGAELPSGYCGDMSSTVPADKTFTSKQRAVYEIQNAMHLESVKALRPGIPYMEVYDLSARVMVEGLKGLGLMKGNADDAVREGAHALFYPHGLGHMMGLDVHDMENLGEVWVGYNGQPKSTQFGRKSQRLAIPLEPGFVHTVEPGIYFIPELIDMWKEGKKFTDFINYDKLEEYRDFGGIRNEEDYLITETGARRLGKKIPLTPEEVEALR</sequence>
<dbReference type="CDD" id="cd01087">
    <property type="entry name" value="Prolidase"/>
    <property type="match status" value="1"/>
</dbReference>
<dbReference type="GO" id="GO:0070006">
    <property type="term" value="F:metalloaminopeptidase activity"/>
    <property type="evidence" value="ECO:0007669"/>
    <property type="project" value="InterPro"/>
</dbReference>